<dbReference type="Pfam" id="PF12625">
    <property type="entry name" value="Arabinose_bd"/>
    <property type="match status" value="1"/>
</dbReference>
<dbReference type="Proteomes" id="UP000029223">
    <property type="component" value="Unassembled WGS sequence"/>
</dbReference>
<keyword evidence="3" id="KW-1185">Reference proteome</keyword>
<organism evidence="2 3">
    <name type="scientific">Vibrio variabilis</name>
    <dbReference type="NCBI Taxonomy" id="990271"/>
    <lineage>
        <taxon>Bacteria</taxon>
        <taxon>Pseudomonadati</taxon>
        <taxon>Pseudomonadota</taxon>
        <taxon>Gammaproteobacteria</taxon>
        <taxon>Vibrionales</taxon>
        <taxon>Vibrionaceae</taxon>
        <taxon>Vibrio</taxon>
    </lineage>
</organism>
<evidence type="ECO:0000259" key="1">
    <source>
        <dbReference type="Pfam" id="PF12625"/>
    </source>
</evidence>
<proteinExistence type="predicted"/>
<gene>
    <name evidence="2" type="ORF">JCM19239_4908</name>
</gene>
<accession>A0ABQ0JBB7</accession>
<reference evidence="3" key="1">
    <citation type="submission" date="2014-09" db="EMBL/GenBank/DDBJ databases">
        <title>Vibrio variabilis JCM 19239. (C206) whole genome shotgun sequence.</title>
        <authorList>
            <person name="Sawabe T."/>
            <person name="Meirelles P."/>
            <person name="Nakanishi M."/>
            <person name="Sayaka M."/>
            <person name="Hattori M."/>
            <person name="Ohkuma M."/>
        </authorList>
    </citation>
    <scope>NUCLEOTIDE SEQUENCE [LARGE SCALE GENOMIC DNA]</scope>
    <source>
        <strain evidence="3">JCM 19239</strain>
    </source>
</reference>
<dbReference type="EMBL" id="BBMS01000015">
    <property type="protein sequence ID" value="GAL26053.1"/>
    <property type="molecule type" value="Genomic_DNA"/>
</dbReference>
<dbReference type="InterPro" id="IPR032687">
    <property type="entry name" value="AraC-type_N"/>
</dbReference>
<evidence type="ECO:0000313" key="3">
    <source>
        <dbReference type="Proteomes" id="UP000029223"/>
    </source>
</evidence>
<name>A0ABQ0JBB7_9VIBR</name>
<evidence type="ECO:0000313" key="2">
    <source>
        <dbReference type="EMBL" id="GAL26053.1"/>
    </source>
</evidence>
<protein>
    <submittedName>
        <fullName evidence="2">Transcriptional regulator AraC family</fullName>
    </submittedName>
</protein>
<sequence>MFPVVYSDYATSILSHLKQQGIDVGEMVAASGLPSDYRQTESTFLPLRAVFRLLEVTYHQLGDEKGTALIRKALRRHIVPNILADLDDCETLAQALKKVIRLIQVQIPQSEISLTPLGNGFIFSRHKTLGTDDSAFIWSEVFTLWIMIELIQAITKSNWLPKQVHVQSQSCSDVIRCFPGQIQFIRLVRCQV</sequence>
<comment type="caution">
    <text evidence="2">The sequence shown here is derived from an EMBL/GenBank/DDBJ whole genome shotgun (WGS) entry which is preliminary data.</text>
</comment>
<feature type="domain" description="HTH-type transcriptional regulator AraC-type N-terminal" evidence="1">
    <location>
        <begin position="21"/>
        <end position="168"/>
    </location>
</feature>